<evidence type="ECO:0000256" key="2">
    <source>
        <dbReference type="ARBA" id="ARBA00022723"/>
    </source>
</evidence>
<evidence type="ECO:0000313" key="6">
    <source>
        <dbReference type="EMBL" id="CAB4607069.1"/>
    </source>
</evidence>
<gene>
    <name evidence="6" type="ORF">UFOPK1835_00846</name>
</gene>
<dbReference type="PROSITE" id="PS51296">
    <property type="entry name" value="RIESKE"/>
    <property type="match status" value="1"/>
</dbReference>
<protein>
    <submittedName>
        <fullName evidence="6">Unannotated protein</fullName>
    </submittedName>
</protein>
<keyword evidence="4" id="KW-0411">Iron-sulfur</keyword>
<dbReference type="CDD" id="cd03528">
    <property type="entry name" value="Rieske_RO_ferredoxin"/>
    <property type="match status" value="1"/>
</dbReference>
<dbReference type="PANTHER" id="PTHR21496:SF23">
    <property type="entry name" value="3-PHENYLPROPIONATE_CINNAMIC ACID DIOXYGENASE FERREDOXIN SUBUNIT"/>
    <property type="match status" value="1"/>
</dbReference>
<accession>A0A6J6H5H2</accession>
<dbReference type="AlphaFoldDB" id="A0A6J6H5H2"/>
<keyword evidence="3" id="KW-0408">Iron</keyword>
<evidence type="ECO:0000256" key="3">
    <source>
        <dbReference type="ARBA" id="ARBA00023004"/>
    </source>
</evidence>
<evidence type="ECO:0000256" key="4">
    <source>
        <dbReference type="ARBA" id="ARBA00023014"/>
    </source>
</evidence>
<dbReference type="Gene3D" id="2.102.10.10">
    <property type="entry name" value="Rieske [2Fe-2S] iron-sulphur domain"/>
    <property type="match status" value="1"/>
</dbReference>
<evidence type="ECO:0000256" key="1">
    <source>
        <dbReference type="ARBA" id="ARBA00022714"/>
    </source>
</evidence>
<keyword evidence="1" id="KW-0001">2Fe-2S</keyword>
<sequence length="104" mass="11423">MMLERLCSVSDVPEGEARRFDLGKLRFAVVHIGTDWYAIGDKCTHQDVSLADGEVNSAKLEIECAKHGSCFSLTSGEPNSMPATRATPVYTVRIDDDAVYVEID</sequence>
<dbReference type="PANTHER" id="PTHR21496">
    <property type="entry name" value="FERREDOXIN-RELATED"/>
    <property type="match status" value="1"/>
</dbReference>
<dbReference type="InterPro" id="IPR017941">
    <property type="entry name" value="Rieske_2Fe-2S"/>
</dbReference>
<dbReference type="EMBL" id="CAEZUP010000028">
    <property type="protein sequence ID" value="CAB4607069.1"/>
    <property type="molecule type" value="Genomic_DNA"/>
</dbReference>
<proteinExistence type="predicted"/>
<dbReference type="GO" id="GO:0051537">
    <property type="term" value="F:2 iron, 2 sulfur cluster binding"/>
    <property type="evidence" value="ECO:0007669"/>
    <property type="project" value="UniProtKB-KW"/>
</dbReference>
<name>A0A6J6H5H2_9ZZZZ</name>
<reference evidence="6" key="1">
    <citation type="submission" date="2020-05" db="EMBL/GenBank/DDBJ databases">
        <authorList>
            <person name="Chiriac C."/>
            <person name="Salcher M."/>
            <person name="Ghai R."/>
            <person name="Kavagutti S V."/>
        </authorList>
    </citation>
    <scope>NUCLEOTIDE SEQUENCE</scope>
</reference>
<dbReference type="GO" id="GO:0046872">
    <property type="term" value="F:metal ion binding"/>
    <property type="evidence" value="ECO:0007669"/>
    <property type="project" value="UniProtKB-KW"/>
</dbReference>
<dbReference type="Pfam" id="PF00355">
    <property type="entry name" value="Rieske"/>
    <property type="match status" value="1"/>
</dbReference>
<keyword evidence="2" id="KW-0479">Metal-binding</keyword>
<dbReference type="SUPFAM" id="SSF50022">
    <property type="entry name" value="ISP domain"/>
    <property type="match status" value="1"/>
</dbReference>
<dbReference type="InterPro" id="IPR036922">
    <property type="entry name" value="Rieske_2Fe-2S_sf"/>
</dbReference>
<feature type="domain" description="Rieske" evidence="5">
    <location>
        <begin position="4"/>
        <end position="101"/>
    </location>
</feature>
<evidence type="ECO:0000259" key="5">
    <source>
        <dbReference type="PROSITE" id="PS51296"/>
    </source>
</evidence>
<organism evidence="6">
    <name type="scientific">freshwater metagenome</name>
    <dbReference type="NCBI Taxonomy" id="449393"/>
    <lineage>
        <taxon>unclassified sequences</taxon>
        <taxon>metagenomes</taxon>
        <taxon>ecological metagenomes</taxon>
    </lineage>
</organism>